<proteinExistence type="predicted"/>
<evidence type="ECO:0000313" key="3">
    <source>
        <dbReference type="Proteomes" id="UP000019426"/>
    </source>
</evidence>
<dbReference type="RefSeq" id="WP_051483832.1">
    <property type="nucleotide sequence ID" value="NZ_HG917868.1"/>
</dbReference>
<keyword evidence="3" id="KW-1185">Reference proteome</keyword>
<dbReference type="InterPro" id="IPR039564">
    <property type="entry name" value="Peptidase_C39-like"/>
</dbReference>
<dbReference type="PATRIC" id="fig|1216932.3.peg.2547"/>
<dbReference type="Pfam" id="PF13529">
    <property type="entry name" value="Peptidase_C39_2"/>
    <property type="match status" value="1"/>
</dbReference>
<dbReference type="STRING" id="1216932.CM240_2580"/>
<dbReference type="InterPro" id="IPR016997">
    <property type="entry name" value="UCP032442"/>
</dbReference>
<dbReference type="PANTHER" id="PTHR37806:SF1">
    <property type="entry name" value="PEPTIDASE C39-LIKE DOMAIN-CONTAINING PROTEIN"/>
    <property type="match status" value="1"/>
</dbReference>
<dbReference type="AlphaFoldDB" id="W6S1F0"/>
<dbReference type="Proteomes" id="UP000019426">
    <property type="component" value="Chromosome M2/40_rep1"/>
</dbReference>
<sequence length="257" mass="28802">MKKFFVFLLFISTTISVGISLYLYFPYIKNYKDTPTTNNIPTATIANTLSTESNTLSSNESSSNAFKIIHVPIINQFPELPSGCEIVATTMLLNWYGYKVDKLLLANSIKKSPLPTYRKGVLHGNDPNDSFIGDPYSKNSYGVYHKPIIDLINIYTNNEANNLTGVPFENILDTVKSNKPVIMWATIDMKAPSVTTTWQSSNGTISWIAPEHAYLLIGFDESNVIVNDPYDGTEKYIDKELFKSRWESLGSQAVSLK</sequence>
<dbReference type="PANTHER" id="PTHR37806">
    <property type="entry name" value="LMO0724 PROTEIN"/>
    <property type="match status" value="1"/>
</dbReference>
<evidence type="ECO:0000313" key="2">
    <source>
        <dbReference type="EMBL" id="CDM69704.1"/>
    </source>
</evidence>
<feature type="domain" description="Peptidase C39-like" evidence="1">
    <location>
        <begin position="70"/>
        <end position="230"/>
    </location>
</feature>
<dbReference type="PIRSF" id="PIRSF032442">
    <property type="entry name" value="UCP032442"/>
    <property type="match status" value="1"/>
</dbReference>
<dbReference type="EMBL" id="HG917868">
    <property type="protein sequence ID" value="CDM69704.1"/>
    <property type="molecule type" value="Genomic_DNA"/>
</dbReference>
<gene>
    <name evidence="2" type="ORF">CM240_2580</name>
</gene>
<protein>
    <recommendedName>
        <fullName evidence="1">Peptidase C39-like domain-containing protein</fullName>
    </recommendedName>
</protein>
<reference evidence="2 3" key="1">
    <citation type="submission" date="2013-11" db="EMBL/GenBank/DDBJ databases">
        <title>Complete genome sequence of Clostridum sp. M2/40.</title>
        <authorList>
            <person name="Wibberg D."/>
            <person name="Puehler A."/>
            <person name="Schlueter A."/>
        </authorList>
    </citation>
    <scope>NUCLEOTIDE SEQUENCE [LARGE SCALE GENOMIC DNA]</scope>
    <source>
        <strain evidence="3">M2/40</strain>
    </source>
</reference>
<dbReference type="KEGG" id="clt:CM240_2580"/>
<dbReference type="HOGENOM" id="CLU_067297_1_1_9"/>
<dbReference type="Gene3D" id="3.90.70.10">
    <property type="entry name" value="Cysteine proteinases"/>
    <property type="match status" value="1"/>
</dbReference>
<organism evidence="2 3">
    <name type="scientific">Clostridium bornimense</name>
    <dbReference type="NCBI Taxonomy" id="1216932"/>
    <lineage>
        <taxon>Bacteria</taxon>
        <taxon>Bacillati</taxon>
        <taxon>Bacillota</taxon>
        <taxon>Clostridia</taxon>
        <taxon>Eubacteriales</taxon>
        <taxon>Clostridiaceae</taxon>
        <taxon>Clostridium</taxon>
    </lineage>
</organism>
<accession>W6S1F0</accession>
<dbReference type="eggNOG" id="COG4990">
    <property type="taxonomic scope" value="Bacteria"/>
</dbReference>
<evidence type="ECO:0000259" key="1">
    <source>
        <dbReference type="Pfam" id="PF13529"/>
    </source>
</evidence>
<name>W6S1F0_9CLOT</name>